<keyword evidence="3" id="KW-0677">Repeat</keyword>
<dbReference type="CDD" id="cd03349">
    <property type="entry name" value="LbH_XAT"/>
    <property type="match status" value="1"/>
</dbReference>
<dbReference type="PROSITE" id="PS00101">
    <property type="entry name" value="HEXAPEP_TRANSFERASES"/>
    <property type="match status" value="1"/>
</dbReference>
<dbReference type="Pfam" id="PF00132">
    <property type="entry name" value="Hexapep"/>
    <property type="match status" value="1"/>
</dbReference>
<keyword evidence="6" id="KW-1185">Reference proteome</keyword>
<dbReference type="Gene3D" id="2.160.10.10">
    <property type="entry name" value="Hexapeptide repeat proteins"/>
    <property type="match status" value="1"/>
</dbReference>
<dbReference type="Proteomes" id="UP000244168">
    <property type="component" value="Unassembled WGS sequence"/>
</dbReference>
<evidence type="ECO:0000256" key="2">
    <source>
        <dbReference type="ARBA" id="ARBA00022679"/>
    </source>
</evidence>
<keyword evidence="4" id="KW-0012">Acyltransferase</keyword>
<keyword evidence="2 5" id="KW-0808">Transferase</keyword>
<dbReference type="GO" id="GO:0016746">
    <property type="term" value="F:acyltransferase activity"/>
    <property type="evidence" value="ECO:0007669"/>
    <property type="project" value="UniProtKB-KW"/>
</dbReference>
<dbReference type="EMBL" id="QAOQ01000002">
    <property type="protein sequence ID" value="PTQ99343.1"/>
    <property type="molecule type" value="Genomic_DNA"/>
</dbReference>
<evidence type="ECO:0000313" key="5">
    <source>
        <dbReference type="EMBL" id="PTQ99343.1"/>
    </source>
</evidence>
<evidence type="ECO:0000256" key="4">
    <source>
        <dbReference type="ARBA" id="ARBA00023315"/>
    </source>
</evidence>
<comment type="similarity">
    <text evidence="1">Belongs to the transferase hexapeptide repeat family.</text>
</comment>
<proteinExistence type="inferred from homology"/>
<dbReference type="InterPro" id="IPR050179">
    <property type="entry name" value="Trans_hexapeptide_repeat"/>
</dbReference>
<dbReference type="OrthoDB" id="9814490at2"/>
<dbReference type="SUPFAM" id="SSF51161">
    <property type="entry name" value="Trimeric LpxA-like enzymes"/>
    <property type="match status" value="1"/>
</dbReference>
<organism evidence="5 6">
    <name type="scientific">Mucilaginibacter yixingensis</name>
    <dbReference type="NCBI Taxonomy" id="1295612"/>
    <lineage>
        <taxon>Bacteria</taxon>
        <taxon>Pseudomonadati</taxon>
        <taxon>Bacteroidota</taxon>
        <taxon>Sphingobacteriia</taxon>
        <taxon>Sphingobacteriales</taxon>
        <taxon>Sphingobacteriaceae</taxon>
        <taxon>Mucilaginibacter</taxon>
    </lineage>
</organism>
<reference evidence="5 6" key="1">
    <citation type="submission" date="2018-04" db="EMBL/GenBank/DDBJ databases">
        <title>Genomic Encyclopedia of Archaeal and Bacterial Type Strains, Phase II (KMG-II): from individual species to whole genera.</title>
        <authorList>
            <person name="Goeker M."/>
        </authorList>
    </citation>
    <scope>NUCLEOTIDE SEQUENCE [LARGE SCALE GENOMIC DNA]</scope>
    <source>
        <strain evidence="5 6">DSM 26809</strain>
    </source>
</reference>
<dbReference type="PANTHER" id="PTHR43300">
    <property type="entry name" value="ACETYLTRANSFERASE"/>
    <property type="match status" value="1"/>
</dbReference>
<dbReference type="InterPro" id="IPR011004">
    <property type="entry name" value="Trimer_LpxA-like_sf"/>
</dbReference>
<protein>
    <submittedName>
        <fullName evidence="5">Transferase family hexapeptide repeat protein</fullName>
    </submittedName>
</protein>
<accession>A0A2T5JC51</accession>
<evidence type="ECO:0000313" key="6">
    <source>
        <dbReference type="Proteomes" id="UP000244168"/>
    </source>
</evidence>
<evidence type="ECO:0000256" key="3">
    <source>
        <dbReference type="ARBA" id="ARBA00022737"/>
    </source>
</evidence>
<evidence type="ECO:0000256" key="1">
    <source>
        <dbReference type="ARBA" id="ARBA00007274"/>
    </source>
</evidence>
<dbReference type="InterPro" id="IPR018357">
    <property type="entry name" value="Hexapep_transf_CS"/>
</dbReference>
<dbReference type="InterPro" id="IPR001451">
    <property type="entry name" value="Hexapep"/>
</dbReference>
<dbReference type="PANTHER" id="PTHR43300:SF11">
    <property type="entry name" value="ACETYLTRANSFERASE RV3034C-RELATED"/>
    <property type="match status" value="1"/>
</dbReference>
<gene>
    <name evidence="5" type="ORF">C8P68_102159</name>
</gene>
<sequence>MIRSWLKRNYYRLKYCRKHVTIGPQVTLDMKNQLEGYNDLAINSLVAGCYVGLGSYISRNAIVKQTLIGRFSSVGTGVQTCLGLHPSKQFVSTSPAFFSLQNPANLFFTKKGIFEEHIYIDAARKYVVSIGNDVWIGNNVLIMDGVTIGNGAIVAAGSVVTKNVPAYAIVGGSPAAFIRSRFIETEVAFLQDICWWDWSLKKIQSYSHLFNDINTFQQVYNQEMDT</sequence>
<comment type="caution">
    <text evidence="5">The sequence shown here is derived from an EMBL/GenBank/DDBJ whole genome shotgun (WGS) entry which is preliminary data.</text>
</comment>
<dbReference type="AlphaFoldDB" id="A0A2T5JC51"/>
<name>A0A2T5JC51_9SPHI</name>